<gene>
    <name evidence="1" type="ORF">AUCHE_17_02020</name>
</gene>
<protein>
    <recommendedName>
        <fullName evidence="3">Spermidine synthase</fullName>
    </recommendedName>
</protein>
<dbReference type="STRING" id="100225.SAMN05421595_0202"/>
<proteinExistence type="predicted"/>
<dbReference type="OrthoDB" id="8221452at2"/>
<name>K6UNH9_9MICO</name>
<dbReference type="eggNOG" id="COG0421">
    <property type="taxonomic scope" value="Bacteria"/>
</dbReference>
<reference evidence="1 2" key="1">
    <citation type="submission" date="2012-08" db="EMBL/GenBank/DDBJ databases">
        <title>Whole genome shotgun sequence of Austwickia chelonae NBRC 105200.</title>
        <authorList>
            <person name="Yoshida I."/>
            <person name="Hosoyama A."/>
            <person name="Tsuchikane K."/>
            <person name="Katsumata H."/>
            <person name="Ando Y."/>
            <person name="Ohji S."/>
            <person name="Hamada M."/>
            <person name="Tamura T."/>
            <person name="Yamazoe A."/>
            <person name="Yamazaki S."/>
            <person name="Fujita N."/>
        </authorList>
    </citation>
    <scope>NUCLEOTIDE SEQUENCE [LARGE SCALE GENOMIC DNA]</scope>
    <source>
        <strain evidence="1 2">NBRC 105200</strain>
    </source>
</reference>
<dbReference type="EMBL" id="BAGZ01000017">
    <property type="protein sequence ID" value="GAB78986.1"/>
    <property type="molecule type" value="Genomic_DNA"/>
</dbReference>
<dbReference type="SUPFAM" id="SSF53335">
    <property type="entry name" value="S-adenosyl-L-methionine-dependent methyltransferases"/>
    <property type="match status" value="1"/>
</dbReference>
<dbReference type="NCBIfam" id="NF037959">
    <property type="entry name" value="MFS_SpdSyn"/>
    <property type="match status" value="1"/>
</dbReference>
<dbReference type="CDD" id="cd02440">
    <property type="entry name" value="AdoMet_MTases"/>
    <property type="match status" value="1"/>
</dbReference>
<dbReference type="InterPro" id="IPR029063">
    <property type="entry name" value="SAM-dependent_MTases_sf"/>
</dbReference>
<evidence type="ECO:0008006" key="3">
    <source>
        <dbReference type="Google" id="ProtNLM"/>
    </source>
</evidence>
<comment type="caution">
    <text evidence="1">The sequence shown here is derived from an EMBL/GenBank/DDBJ whole genome shotgun (WGS) entry which is preliminary data.</text>
</comment>
<evidence type="ECO:0000313" key="2">
    <source>
        <dbReference type="Proteomes" id="UP000008495"/>
    </source>
</evidence>
<keyword evidence="2" id="KW-1185">Reference proteome</keyword>
<dbReference type="Proteomes" id="UP000008495">
    <property type="component" value="Unassembled WGS sequence"/>
</dbReference>
<sequence length="274" mass="29063">MVVVTASGEPSVTFETDAYGGVTVLRDGFPQSYVDLSDPTRLAFEYVAQMALAVDTLAPVGPLALTHVGGAGLTLPRYFAYTRPGSTQIVLEPDEASTQRVREELPLPRGHRIRVRAQDGLSGVSAMGDGRADAVLVDAYAGGRVPAELGTVVFFTEVARVLRPGGLVVANVADAPGRRYVSRVAAGCLRVGLGQVALLGTHDVVKGRRFGNTVLVASARRFEVDDLRRAATRCPFPTGVVSDEWASQLRAAKAFTADDAQCSPEPPTAGSWRR</sequence>
<dbReference type="AlphaFoldDB" id="K6UNH9"/>
<organism evidence="1 2">
    <name type="scientific">Austwickia chelonae NBRC 105200</name>
    <dbReference type="NCBI Taxonomy" id="1184607"/>
    <lineage>
        <taxon>Bacteria</taxon>
        <taxon>Bacillati</taxon>
        <taxon>Actinomycetota</taxon>
        <taxon>Actinomycetes</taxon>
        <taxon>Micrococcales</taxon>
        <taxon>Dermatophilaceae</taxon>
        <taxon>Austwickia</taxon>
    </lineage>
</organism>
<dbReference type="Gene3D" id="3.40.50.150">
    <property type="entry name" value="Vaccinia Virus protein VP39"/>
    <property type="match status" value="1"/>
</dbReference>
<accession>K6UNH9</accession>
<evidence type="ECO:0000313" key="1">
    <source>
        <dbReference type="EMBL" id="GAB78986.1"/>
    </source>
</evidence>